<dbReference type="RefSeq" id="WP_071312267.1">
    <property type="nucleotide sequence ID" value="NZ_MLQQ01000002.1"/>
</dbReference>
<comment type="caution">
    <text evidence="2">The sequence shown here is derived from an EMBL/GenBank/DDBJ whole genome shotgun (WGS) entry which is preliminary data.</text>
</comment>
<dbReference type="AlphaFoldDB" id="A0A1S2LSQ5"/>
<reference evidence="2 3" key="1">
    <citation type="submission" date="2016-10" db="EMBL/GenBank/DDBJ databases">
        <title>Draft genome sequences of four alkaliphilic bacteria belonging to the Anaerobacillus genus.</title>
        <authorList>
            <person name="Bassil N.M."/>
            <person name="Lloyd J.R."/>
        </authorList>
    </citation>
    <scope>NUCLEOTIDE SEQUENCE [LARGE SCALE GENOMIC DNA]</scope>
    <source>
        <strain evidence="2 3">DSM 15340</strain>
    </source>
</reference>
<sequence>MRNAWSAPIVVVLMFAGFYLFNMTLPIAIIYGFFIIVVVILISPFTYEFTGDDEVLNFNF</sequence>
<keyword evidence="1" id="KW-1133">Transmembrane helix</keyword>
<keyword evidence="1" id="KW-0812">Transmembrane</keyword>
<evidence type="ECO:0000313" key="3">
    <source>
        <dbReference type="Proteomes" id="UP000180098"/>
    </source>
</evidence>
<feature type="transmembrane region" description="Helical" evidence="1">
    <location>
        <begin position="28"/>
        <end position="47"/>
    </location>
</feature>
<accession>A0A1S2LSQ5</accession>
<gene>
    <name evidence="2" type="ORF">BKP35_04745</name>
</gene>
<protein>
    <submittedName>
        <fullName evidence="2">Uncharacterized protein</fullName>
    </submittedName>
</protein>
<keyword evidence="3" id="KW-1185">Reference proteome</keyword>
<dbReference type="Proteomes" id="UP000180098">
    <property type="component" value="Unassembled WGS sequence"/>
</dbReference>
<feature type="transmembrane region" description="Helical" evidence="1">
    <location>
        <begin position="6"/>
        <end position="21"/>
    </location>
</feature>
<name>A0A1S2LSQ5_9BACI</name>
<keyword evidence="1" id="KW-0472">Membrane</keyword>
<evidence type="ECO:0000313" key="2">
    <source>
        <dbReference type="EMBL" id="OIJ15163.1"/>
    </source>
</evidence>
<evidence type="ECO:0000256" key="1">
    <source>
        <dbReference type="SAM" id="Phobius"/>
    </source>
</evidence>
<proteinExistence type="predicted"/>
<dbReference type="EMBL" id="MLQQ01000002">
    <property type="protein sequence ID" value="OIJ15163.1"/>
    <property type="molecule type" value="Genomic_DNA"/>
</dbReference>
<organism evidence="2 3">
    <name type="scientific">Anaerobacillus arseniciselenatis</name>
    <dbReference type="NCBI Taxonomy" id="85682"/>
    <lineage>
        <taxon>Bacteria</taxon>
        <taxon>Bacillati</taxon>
        <taxon>Bacillota</taxon>
        <taxon>Bacilli</taxon>
        <taxon>Bacillales</taxon>
        <taxon>Bacillaceae</taxon>
        <taxon>Anaerobacillus</taxon>
    </lineage>
</organism>